<comment type="caution">
    <text evidence="1">The sequence shown here is derived from an EMBL/GenBank/DDBJ whole genome shotgun (WGS) entry which is preliminary data.</text>
</comment>
<keyword evidence="2" id="KW-1185">Reference proteome</keyword>
<dbReference type="Proteomes" id="UP001601992">
    <property type="component" value="Unassembled WGS sequence"/>
</dbReference>
<dbReference type="EMBL" id="JBIAQY010000002">
    <property type="protein sequence ID" value="MFF3567459.1"/>
    <property type="molecule type" value="Genomic_DNA"/>
</dbReference>
<name>A0ABW6RTX1_9NOCA</name>
<reference evidence="1 2" key="1">
    <citation type="submission" date="2024-10" db="EMBL/GenBank/DDBJ databases">
        <title>The Natural Products Discovery Center: Release of the First 8490 Sequenced Strains for Exploring Actinobacteria Biosynthetic Diversity.</title>
        <authorList>
            <person name="Kalkreuter E."/>
            <person name="Kautsar S.A."/>
            <person name="Yang D."/>
            <person name="Bader C.D."/>
            <person name="Teijaro C.N."/>
            <person name="Fluegel L."/>
            <person name="Davis C.M."/>
            <person name="Simpson J.R."/>
            <person name="Lauterbach L."/>
            <person name="Steele A.D."/>
            <person name="Gui C."/>
            <person name="Meng S."/>
            <person name="Li G."/>
            <person name="Viehrig K."/>
            <person name="Ye F."/>
            <person name="Su P."/>
            <person name="Kiefer A.F."/>
            <person name="Nichols A."/>
            <person name="Cepeda A.J."/>
            <person name="Yan W."/>
            <person name="Fan B."/>
            <person name="Jiang Y."/>
            <person name="Adhikari A."/>
            <person name="Zheng C.-J."/>
            <person name="Schuster L."/>
            <person name="Cowan T.M."/>
            <person name="Smanski M.J."/>
            <person name="Chevrette M.G."/>
            <person name="De Carvalho L.P.S."/>
            <person name="Shen B."/>
        </authorList>
    </citation>
    <scope>NUCLEOTIDE SEQUENCE [LARGE SCALE GENOMIC DNA]</scope>
    <source>
        <strain evidence="1 2">NPDC002593</strain>
    </source>
</reference>
<organism evidence="1 2">
    <name type="scientific">Nocardia jiangxiensis</name>
    <dbReference type="NCBI Taxonomy" id="282685"/>
    <lineage>
        <taxon>Bacteria</taxon>
        <taxon>Bacillati</taxon>
        <taxon>Actinomycetota</taxon>
        <taxon>Actinomycetes</taxon>
        <taxon>Mycobacteriales</taxon>
        <taxon>Nocardiaceae</taxon>
        <taxon>Nocardia</taxon>
    </lineage>
</organism>
<dbReference type="RefSeq" id="WP_387402798.1">
    <property type="nucleotide sequence ID" value="NZ_JBIAQY010000002.1"/>
</dbReference>
<evidence type="ECO:0000313" key="1">
    <source>
        <dbReference type="EMBL" id="MFF3567459.1"/>
    </source>
</evidence>
<evidence type="ECO:0008006" key="3">
    <source>
        <dbReference type="Google" id="ProtNLM"/>
    </source>
</evidence>
<protein>
    <recommendedName>
        <fullName evidence="3">ESX-1 secretion-associated protein EspA/EspE-like domain-containing protein</fullName>
    </recommendedName>
</protein>
<accession>A0ABW6RTX1</accession>
<evidence type="ECO:0000313" key="2">
    <source>
        <dbReference type="Proteomes" id="UP001601992"/>
    </source>
</evidence>
<gene>
    <name evidence="1" type="ORF">ACFYXQ_06715</name>
</gene>
<proteinExistence type="predicted"/>
<sequence>MYDELEPLLTKLGQLADSTFEYNMSQPSALSPEQTQQVVRDFNSDLSCLIARFRGYYSLDGPDLAQVADQFTVSSDQWTSPVSFSAFCCIARAVANINDVGRMIHYGLWQGQGAKAFCDNFLNLFQPTAQVHGLCARELAISAKALADAVEQAKESVLWICKEMIRFLGGGGDAGVPPGSYEPDGNTTIGFAGILIGAVQVFAGVFEPEIDFADMLLSATGTAFGIITESKSPSPKEPIGLADSGTNPQVASELIHNAWTALDGLDRNIAEFDQKIGRGLETDLDKSGPFSSSFARLQDPHLQSSAFQLNVQGFDDADDPVVVDLVRLYNAGYRTLPAAAEQYRNAAGVCSAARIVGVDHQFPSAVQKFNEAADTLDRLLTTVVGELTESAQAMVHAATTYREADQHESAQEFTTIQGLVRDIPPPGSFAAQDQYTPPGWLADLYQPPGWLP</sequence>